<protein>
    <submittedName>
        <fullName evidence="2">IS1595 family transposase</fullName>
    </submittedName>
</protein>
<dbReference type="AlphaFoldDB" id="A0A388T9J1"/>
<dbReference type="Pfam" id="PF12762">
    <property type="entry name" value="DDE_Tnp_IS1595"/>
    <property type="match status" value="1"/>
</dbReference>
<feature type="domain" description="ISXO2-like transposase" evidence="1">
    <location>
        <begin position="58"/>
        <end position="205"/>
    </location>
</feature>
<dbReference type="InterPro" id="IPR024445">
    <property type="entry name" value="Tnp_ISXO2-like"/>
</dbReference>
<evidence type="ECO:0000313" key="2">
    <source>
        <dbReference type="EMBL" id="GBR72724.1"/>
    </source>
</evidence>
<accession>A0A388T9J1</accession>
<dbReference type="SMART" id="SM01126">
    <property type="entry name" value="DDE_Tnp_IS1595"/>
    <property type="match status" value="1"/>
</dbReference>
<evidence type="ECO:0000259" key="1">
    <source>
        <dbReference type="SMART" id="SM01126"/>
    </source>
</evidence>
<evidence type="ECO:0000313" key="3">
    <source>
        <dbReference type="Proteomes" id="UP000269352"/>
    </source>
</evidence>
<dbReference type="PANTHER" id="PTHR47163:SF2">
    <property type="entry name" value="SI:DKEY-17M8.2"/>
    <property type="match status" value="1"/>
</dbReference>
<dbReference type="NCBIfam" id="NF033547">
    <property type="entry name" value="transpos_IS1595"/>
    <property type="match status" value="1"/>
</dbReference>
<dbReference type="EMBL" id="BGZN01000002">
    <property type="protein sequence ID" value="GBR72724.1"/>
    <property type="molecule type" value="Genomic_DNA"/>
</dbReference>
<proteinExistence type="predicted"/>
<reference evidence="2 3" key="1">
    <citation type="journal article" date="2019" name="ISME J.">
        <title>Genome analyses of uncultured TG2/ZB3 bacteria in 'Margulisbacteria' specifically attached to ectosymbiotic spirochetes of protists in the termite gut.</title>
        <authorList>
            <person name="Utami Y.D."/>
            <person name="Kuwahara H."/>
            <person name="Igai K."/>
            <person name="Murakami T."/>
            <person name="Sugaya K."/>
            <person name="Morikawa T."/>
            <person name="Nagura Y."/>
            <person name="Yuki M."/>
            <person name="Deevong P."/>
            <person name="Inoue T."/>
            <person name="Kihara K."/>
            <person name="Lo N."/>
            <person name="Yamada A."/>
            <person name="Ohkuma M."/>
            <person name="Hongoh Y."/>
        </authorList>
    </citation>
    <scope>NUCLEOTIDE SEQUENCE [LARGE SCALE GENOMIC DNA]</scope>
    <source>
        <strain evidence="2">NkOx7-01</strain>
    </source>
</reference>
<organism evidence="2 3">
    <name type="scientific">Termititenax aidoneus</name>
    <dbReference type="NCBI Taxonomy" id="2218524"/>
    <lineage>
        <taxon>Bacteria</taxon>
        <taxon>Bacillati</taxon>
        <taxon>Candidatus Margulisiibacteriota</taxon>
        <taxon>Candidatus Termititenacia</taxon>
        <taxon>Candidatus Termititenacales</taxon>
        <taxon>Candidatus Termititenacaceae</taxon>
        <taxon>Candidatus Termititenax</taxon>
    </lineage>
</organism>
<keyword evidence="3" id="KW-1185">Reference proteome</keyword>
<name>A0A388T9J1_TERA1</name>
<sequence length="220" mass="25308">MGDTHISYHNWLVAVFLVTAHKIGISSLQLAKDIGVTQKTAWFMFQRINNIVNNPEDLLSGVVEVDETYVGGKERNKHKNKRTAKKNKILGEKAVVLGMIERGNKLVMQKIDKTICEHIEPVINQYISKTTVVNTDESLAYNKALGGRQRQMVNHHIGIYADGNVTTNRIEGMFSHLKRMIRGTHIFISHKHLQDYMNMFCFRMNTRELNLMNTKGLMYY</sequence>
<dbReference type="InterPro" id="IPR053164">
    <property type="entry name" value="IS1016-like_transposase"/>
</dbReference>
<dbReference type="PANTHER" id="PTHR47163">
    <property type="entry name" value="DDE_TNP_IS1595 DOMAIN-CONTAINING PROTEIN"/>
    <property type="match status" value="1"/>
</dbReference>
<comment type="caution">
    <text evidence="2">The sequence shown here is derived from an EMBL/GenBank/DDBJ whole genome shotgun (WGS) entry which is preliminary data.</text>
</comment>
<gene>
    <name evidence="2" type="ORF">NO1_0220</name>
</gene>
<dbReference type="Proteomes" id="UP000269352">
    <property type="component" value="Unassembled WGS sequence"/>
</dbReference>